<feature type="compositionally biased region" description="Low complexity" evidence="1">
    <location>
        <begin position="254"/>
        <end position="290"/>
    </location>
</feature>
<feature type="compositionally biased region" description="Low complexity" evidence="1">
    <location>
        <begin position="546"/>
        <end position="556"/>
    </location>
</feature>
<feature type="compositionally biased region" description="Pro residues" evidence="1">
    <location>
        <begin position="580"/>
        <end position="589"/>
    </location>
</feature>
<feature type="region of interest" description="Disordered" evidence="1">
    <location>
        <begin position="537"/>
        <end position="648"/>
    </location>
</feature>
<feature type="compositionally biased region" description="Pro residues" evidence="1">
    <location>
        <begin position="598"/>
        <end position="643"/>
    </location>
</feature>
<feature type="region of interest" description="Disordered" evidence="1">
    <location>
        <begin position="1"/>
        <end position="93"/>
    </location>
</feature>
<feature type="compositionally biased region" description="Low complexity" evidence="1">
    <location>
        <begin position="570"/>
        <end position="579"/>
    </location>
</feature>
<dbReference type="Gene3D" id="2.60.120.560">
    <property type="entry name" value="Exo-inulinase, domain 1"/>
    <property type="match status" value="1"/>
</dbReference>
<feature type="compositionally biased region" description="Pro residues" evidence="1">
    <location>
        <begin position="913"/>
        <end position="938"/>
    </location>
</feature>
<dbReference type="Proteomes" id="UP001363151">
    <property type="component" value="Unassembled WGS sequence"/>
</dbReference>
<gene>
    <name evidence="2" type="ORF">SO694_0036702</name>
</gene>
<keyword evidence="3" id="KW-1185">Reference proteome</keyword>
<feature type="compositionally biased region" description="Polar residues" evidence="1">
    <location>
        <begin position="244"/>
        <end position="253"/>
    </location>
</feature>
<feature type="compositionally biased region" description="Acidic residues" evidence="1">
    <location>
        <begin position="31"/>
        <end position="41"/>
    </location>
</feature>
<feature type="region of interest" description="Disordered" evidence="1">
    <location>
        <begin position="888"/>
        <end position="938"/>
    </location>
</feature>
<feature type="compositionally biased region" description="Pro residues" evidence="1">
    <location>
        <begin position="327"/>
        <end position="336"/>
    </location>
</feature>
<feature type="compositionally biased region" description="Pro residues" evidence="1">
    <location>
        <begin position="345"/>
        <end position="409"/>
    </location>
</feature>
<feature type="region of interest" description="Disordered" evidence="1">
    <location>
        <begin position="216"/>
        <end position="425"/>
    </location>
</feature>
<feature type="compositionally biased region" description="Low complexity" evidence="1">
    <location>
        <begin position="42"/>
        <end position="72"/>
    </location>
</feature>
<feature type="compositionally biased region" description="Low complexity" evidence="1">
    <location>
        <begin position="410"/>
        <end position="425"/>
    </location>
</feature>
<protein>
    <submittedName>
        <fullName evidence="2">Uncharacterized protein</fullName>
    </submittedName>
</protein>
<evidence type="ECO:0000256" key="1">
    <source>
        <dbReference type="SAM" id="MobiDB-lite"/>
    </source>
</evidence>
<dbReference type="EMBL" id="JBBJCI010000335">
    <property type="protein sequence ID" value="KAK7234263.1"/>
    <property type="molecule type" value="Genomic_DNA"/>
</dbReference>
<feature type="compositionally biased region" description="Pro residues" evidence="1">
    <location>
        <begin position="558"/>
        <end position="569"/>
    </location>
</feature>
<sequence length="938" mass="95645">MNGLVAYGSSDSDDSDGEASRNDAGAADAFGESDAESDAAEPDAAPVAAPSGLPSAIPSATPSAEPSEAPSSAPSPAPSSAPSGDPTMTPTSLPSISCEAGLSVYRVEMRDSLGDGWGRCDFEIANATYPWASLVAGTLDKGYAGTDWVCLPDGCFHLLVATSCDYGKNDDGDALWLALEDEVGAEIACEDPPCEDDFCAAGGAFYDAPTLAPTLPPTVYPTQTPSLLPEPRPSSEPSGAPSLHPSSARPTSIPSEAPTSADPSSAPSYAPSPTPTTEAPAAAPEPYPTTILPTACPITEAKRDRLPTAVPSHRHIFPTYGPTFSPSAPPSEPPSSTPSNAPSSAPSPAPSAAPTSPPTPGPSSAPSVNPTPYPSGAPSPSPSSTPSEAPLPSPSKPPTPCPTAFPTPAPSTAAPSAVPSPQPSISCDDGDSLYRFVLGSVEGDGWGACGFELQNATGFSLADGTLESGALAKTWACLPNGCYNLSVGLACEPKGTYFELIGEMGDELVCEQPPCVEDFCLSDGAIYDAPTLAPTLPPTFYPTPTPSTAQPSSNPSLAPQPHPSKPPTVSPSLAPTGAPTTPPSAPPSGTPSSHPSRSPTPLPTRAPLPVPTASPSPAPSARPNVAPTPRPTHAPTAPTPKPSRAPTEAPVLTYRPTTIPTSAPTCAVQGETLNFCSEPDFQGWAVQSGRMVFGAAEAGRRCLAKSSSRDYVTIYGSHYNYTDDDLDIRAEIAFSSDELTSHRDSVVAFRIADWPEENSTDFADARGYGCKVVSQDGSNASVLELREYGDAFTTLASSKTFPYVSDTFYLVDVRASDTELFCTITQEALGVSASASAISSTYSAGKVGVATYRDDAGPHYWSSLHVVGTADGAPTMAPSLVKACGPSRAPTYVPDEPSTLPSPLPSTVAPSSLPTPLPAPCPSAAPSPSPSAAPSAAP</sequence>
<feature type="non-terminal residue" evidence="2">
    <location>
        <position position="938"/>
    </location>
</feature>
<proteinExistence type="predicted"/>
<name>A0ABR1FNR3_AURAN</name>
<feature type="compositionally biased region" description="Low complexity" evidence="1">
    <location>
        <begin position="897"/>
        <end position="912"/>
    </location>
</feature>
<accession>A0ABR1FNR3</accession>
<organism evidence="2 3">
    <name type="scientific">Aureococcus anophagefferens</name>
    <name type="common">Harmful bloom alga</name>
    <dbReference type="NCBI Taxonomy" id="44056"/>
    <lineage>
        <taxon>Eukaryota</taxon>
        <taxon>Sar</taxon>
        <taxon>Stramenopiles</taxon>
        <taxon>Ochrophyta</taxon>
        <taxon>Pelagophyceae</taxon>
        <taxon>Pelagomonadales</taxon>
        <taxon>Pelagomonadaceae</taxon>
        <taxon>Aureococcus</taxon>
    </lineage>
</organism>
<evidence type="ECO:0000313" key="2">
    <source>
        <dbReference type="EMBL" id="KAK7234263.1"/>
    </source>
</evidence>
<evidence type="ECO:0000313" key="3">
    <source>
        <dbReference type="Proteomes" id="UP001363151"/>
    </source>
</evidence>
<comment type="caution">
    <text evidence="2">The sequence shown here is derived from an EMBL/GenBank/DDBJ whole genome shotgun (WGS) entry which is preliminary data.</text>
</comment>
<reference evidence="2 3" key="1">
    <citation type="submission" date="2024-03" db="EMBL/GenBank/DDBJ databases">
        <title>Aureococcus anophagefferens CCMP1851 and Kratosvirus quantuckense: Draft genome of a second virus-susceptible host strain in the model system.</title>
        <authorList>
            <person name="Chase E."/>
            <person name="Truchon A.R."/>
            <person name="Schepens W."/>
            <person name="Wilhelm S.W."/>
        </authorList>
    </citation>
    <scope>NUCLEOTIDE SEQUENCE [LARGE SCALE GENOMIC DNA]</scope>
    <source>
        <strain evidence="2 3">CCMP1851</strain>
    </source>
</reference>